<proteinExistence type="predicted"/>
<evidence type="ECO:0000256" key="1">
    <source>
        <dbReference type="SAM" id="SignalP"/>
    </source>
</evidence>
<dbReference type="PANTHER" id="PTHR42941:SF1">
    <property type="entry name" value="SLL1037 PROTEIN"/>
    <property type="match status" value="1"/>
</dbReference>
<feature type="signal peptide" evidence="1">
    <location>
        <begin position="1"/>
        <end position="20"/>
    </location>
</feature>
<dbReference type="PROSITE" id="PS51257">
    <property type="entry name" value="PROKAR_LIPOPROTEIN"/>
    <property type="match status" value="1"/>
</dbReference>
<sequence>MLARAAAGVLVSLLAVSALAGCSGVARSAGPQTIAGGASTGIYYAYSSGLAKQMRDAGFDIVAEETGGSVDNLKRVGRGEALLGFAQADTAADAVAGEGAFDSPLPITAVARVYDEYVQLVVPANSKATRVSDLAGLRVSVGEANSGVMVIADRVLSAAGVSEKSYERREFGLHGSVAALEQGEIDAFFWVGGVPTPGIETLSKTTPLRMIPIGPETVERMDLGRSSVYRVSDLPLGAYGTTGNVETMMVPNYLVTSSKVPDELVYEATKLLFESSAQISHTVPAVALLDRRQAIFTSPVPLHPGAQEYYVESRNAS</sequence>
<protein>
    <submittedName>
        <fullName evidence="2">TAXI family TRAP transporter solute-binding subunit</fullName>
    </submittedName>
</protein>
<dbReference type="KEGG" id="lvi:G7068_02130"/>
<feature type="chain" id="PRO_5038976801" evidence="1">
    <location>
        <begin position="21"/>
        <end position="317"/>
    </location>
</feature>
<keyword evidence="1" id="KW-0732">Signal</keyword>
<dbReference type="SUPFAM" id="SSF53850">
    <property type="entry name" value="Periplasmic binding protein-like II"/>
    <property type="match status" value="1"/>
</dbReference>
<dbReference type="AlphaFoldDB" id="A0A6G7XJV6"/>
<gene>
    <name evidence="2" type="ORF">G7068_02130</name>
</gene>
<dbReference type="EMBL" id="CP049863">
    <property type="protein sequence ID" value="QIK64658.1"/>
    <property type="molecule type" value="Genomic_DNA"/>
</dbReference>
<evidence type="ECO:0000313" key="3">
    <source>
        <dbReference type="Proteomes" id="UP000502677"/>
    </source>
</evidence>
<dbReference type="NCBIfam" id="TIGR02122">
    <property type="entry name" value="TRAP_TAXI"/>
    <property type="match status" value="1"/>
</dbReference>
<organism evidence="2 3">
    <name type="scientific">Leucobacter viscericola</name>
    <dbReference type="NCBI Taxonomy" id="2714935"/>
    <lineage>
        <taxon>Bacteria</taxon>
        <taxon>Bacillati</taxon>
        <taxon>Actinomycetota</taxon>
        <taxon>Actinomycetes</taxon>
        <taxon>Micrococcales</taxon>
        <taxon>Microbacteriaceae</taxon>
        <taxon>Leucobacter</taxon>
    </lineage>
</organism>
<dbReference type="Pfam" id="PF16868">
    <property type="entry name" value="NMT1_3"/>
    <property type="match status" value="1"/>
</dbReference>
<reference evidence="2 3" key="1">
    <citation type="submission" date="2020-03" db="EMBL/GenBank/DDBJ databases">
        <title>Leucobacter sp. nov., isolated from beetles.</title>
        <authorList>
            <person name="Hyun D.-W."/>
            <person name="Bae J.-W."/>
        </authorList>
    </citation>
    <scope>NUCLEOTIDE SEQUENCE [LARGE SCALE GENOMIC DNA]</scope>
    <source>
        <strain evidence="2 3">HDW9C</strain>
    </source>
</reference>
<dbReference type="PANTHER" id="PTHR42941">
    <property type="entry name" value="SLL1037 PROTEIN"/>
    <property type="match status" value="1"/>
</dbReference>
<dbReference type="InterPro" id="IPR011852">
    <property type="entry name" value="TRAP_TAXI"/>
</dbReference>
<accession>A0A6G7XJV6</accession>
<keyword evidence="3" id="KW-1185">Reference proteome</keyword>
<name>A0A6G7XJV6_9MICO</name>
<dbReference type="Gene3D" id="3.40.190.10">
    <property type="entry name" value="Periplasmic binding protein-like II"/>
    <property type="match status" value="2"/>
</dbReference>
<dbReference type="Proteomes" id="UP000502677">
    <property type="component" value="Chromosome"/>
</dbReference>
<evidence type="ECO:0000313" key="2">
    <source>
        <dbReference type="EMBL" id="QIK64658.1"/>
    </source>
</evidence>